<keyword evidence="3" id="KW-1185">Reference proteome</keyword>
<evidence type="ECO:0000313" key="2">
    <source>
        <dbReference type="EMBL" id="KAG7398376.1"/>
    </source>
</evidence>
<feature type="compositionally biased region" description="Low complexity" evidence="1">
    <location>
        <begin position="10"/>
        <end position="21"/>
    </location>
</feature>
<name>A0A8T1WY50_9STRA</name>
<dbReference type="OrthoDB" id="126086at2759"/>
<dbReference type="EMBL" id="JAGDFL010000082">
    <property type="protein sequence ID" value="KAG7398376.1"/>
    <property type="molecule type" value="Genomic_DNA"/>
</dbReference>
<protein>
    <submittedName>
        <fullName evidence="2">Uncharacterized protein</fullName>
    </submittedName>
</protein>
<sequence length="223" mass="23761">MAKKSGGSRPKGNAGKKSAGNKPKKTGMFKALKRQEHRTGLVESDNSNSMKKKKAKVAKRPAPVSDEFRNFDERMAAKNSRRPNAAAAAAGVAKATALAPPTFVMAAPTFQFNTNPVQAAPPPREVEGFHGFLSALQAPKDAPAVNQTQEAQKAKPVQPQYRGSNVFNVLDNGDEEQQAAQNTTQAAVPAFMQPATFNFATAAPTFSLSSQPSQRVADIDPDL</sequence>
<comment type="caution">
    <text evidence="2">The sequence shown here is derived from an EMBL/GenBank/DDBJ whole genome shotgun (WGS) entry which is preliminary data.</text>
</comment>
<dbReference type="Proteomes" id="UP000693981">
    <property type="component" value="Unassembled WGS sequence"/>
</dbReference>
<proteinExistence type="predicted"/>
<gene>
    <name evidence="2" type="ORF">PHYBOEH_011177</name>
</gene>
<feature type="region of interest" description="Disordered" evidence="1">
    <location>
        <begin position="1"/>
        <end position="70"/>
    </location>
</feature>
<dbReference type="AlphaFoldDB" id="A0A8T1WY50"/>
<evidence type="ECO:0000313" key="3">
    <source>
        <dbReference type="Proteomes" id="UP000693981"/>
    </source>
</evidence>
<reference evidence="2" key="1">
    <citation type="submission" date="2021-02" db="EMBL/GenBank/DDBJ databases">
        <authorList>
            <person name="Palmer J.M."/>
        </authorList>
    </citation>
    <scope>NUCLEOTIDE SEQUENCE</scope>
    <source>
        <strain evidence="2">SCRP23</strain>
    </source>
</reference>
<feature type="compositionally biased region" description="Basic residues" evidence="1">
    <location>
        <begin position="50"/>
        <end position="59"/>
    </location>
</feature>
<feature type="compositionally biased region" description="Basic residues" evidence="1">
    <location>
        <begin position="22"/>
        <end position="32"/>
    </location>
</feature>
<accession>A0A8T1WY50</accession>
<evidence type="ECO:0000256" key="1">
    <source>
        <dbReference type="SAM" id="MobiDB-lite"/>
    </source>
</evidence>
<organism evidence="2 3">
    <name type="scientific">Phytophthora boehmeriae</name>
    <dbReference type="NCBI Taxonomy" id="109152"/>
    <lineage>
        <taxon>Eukaryota</taxon>
        <taxon>Sar</taxon>
        <taxon>Stramenopiles</taxon>
        <taxon>Oomycota</taxon>
        <taxon>Peronosporomycetes</taxon>
        <taxon>Peronosporales</taxon>
        <taxon>Peronosporaceae</taxon>
        <taxon>Phytophthora</taxon>
    </lineage>
</organism>